<evidence type="ECO:0000256" key="5">
    <source>
        <dbReference type="ARBA" id="ARBA00022692"/>
    </source>
</evidence>
<keyword evidence="7" id="KW-0998">Cell outer membrane</keyword>
<comment type="similarity">
    <text evidence="2">Belongs to the outer membrane factor (OMF) (TC 1.B.17) family.</text>
</comment>
<evidence type="ECO:0000256" key="1">
    <source>
        <dbReference type="ARBA" id="ARBA00004442"/>
    </source>
</evidence>
<dbReference type="SUPFAM" id="SSF56954">
    <property type="entry name" value="Outer membrane efflux proteins (OEP)"/>
    <property type="match status" value="1"/>
</dbReference>
<dbReference type="PANTHER" id="PTHR30026:SF20">
    <property type="entry name" value="OUTER MEMBRANE PROTEIN TOLC"/>
    <property type="match status" value="1"/>
</dbReference>
<evidence type="ECO:0000313" key="8">
    <source>
        <dbReference type="EMBL" id="RNI22708.1"/>
    </source>
</evidence>
<comment type="caution">
    <text evidence="8">The sequence shown here is derived from an EMBL/GenBank/DDBJ whole genome shotgun (WGS) entry which is preliminary data.</text>
</comment>
<dbReference type="Gene3D" id="1.20.1600.10">
    <property type="entry name" value="Outer membrane efflux proteins (OEP)"/>
    <property type="match status" value="1"/>
</dbReference>
<dbReference type="GO" id="GO:1990281">
    <property type="term" value="C:efflux pump complex"/>
    <property type="evidence" value="ECO:0007669"/>
    <property type="project" value="TreeGrafter"/>
</dbReference>
<evidence type="ECO:0000256" key="2">
    <source>
        <dbReference type="ARBA" id="ARBA00007613"/>
    </source>
</evidence>
<gene>
    <name evidence="8" type="ORF">EFB08_19935</name>
</gene>
<organism evidence="8 9">
    <name type="scientific">Rufibacter latericius</name>
    <dbReference type="NCBI Taxonomy" id="2487040"/>
    <lineage>
        <taxon>Bacteria</taxon>
        <taxon>Pseudomonadati</taxon>
        <taxon>Bacteroidota</taxon>
        <taxon>Cytophagia</taxon>
        <taxon>Cytophagales</taxon>
        <taxon>Hymenobacteraceae</taxon>
        <taxon>Rufibacter</taxon>
    </lineage>
</organism>
<keyword evidence="4" id="KW-1134">Transmembrane beta strand</keyword>
<evidence type="ECO:0000256" key="4">
    <source>
        <dbReference type="ARBA" id="ARBA00022452"/>
    </source>
</evidence>
<dbReference type="InterPro" id="IPR051906">
    <property type="entry name" value="TolC-like"/>
</dbReference>
<keyword evidence="9" id="KW-1185">Reference proteome</keyword>
<dbReference type="Proteomes" id="UP000272117">
    <property type="component" value="Unassembled WGS sequence"/>
</dbReference>
<dbReference type="Pfam" id="PF02321">
    <property type="entry name" value="OEP"/>
    <property type="match status" value="2"/>
</dbReference>
<dbReference type="InterPro" id="IPR003423">
    <property type="entry name" value="OMP_efflux"/>
</dbReference>
<evidence type="ECO:0000256" key="7">
    <source>
        <dbReference type="ARBA" id="ARBA00023237"/>
    </source>
</evidence>
<keyword evidence="6" id="KW-0472">Membrane</keyword>
<evidence type="ECO:0000256" key="3">
    <source>
        <dbReference type="ARBA" id="ARBA00022448"/>
    </source>
</evidence>
<keyword evidence="5" id="KW-0812">Transmembrane</keyword>
<reference evidence="8 9" key="1">
    <citation type="submission" date="2018-11" db="EMBL/GenBank/DDBJ databases">
        <title>Rufibacter latericius sp. nov., isolated from water in Baiyang Lake.</title>
        <authorList>
            <person name="Yang Y."/>
        </authorList>
    </citation>
    <scope>NUCLEOTIDE SEQUENCE [LARGE SCALE GENOMIC DNA]</scope>
    <source>
        <strain evidence="8 9">R-22-1c-1</strain>
    </source>
</reference>
<dbReference type="GO" id="GO:0015288">
    <property type="term" value="F:porin activity"/>
    <property type="evidence" value="ECO:0007669"/>
    <property type="project" value="TreeGrafter"/>
</dbReference>
<dbReference type="PANTHER" id="PTHR30026">
    <property type="entry name" value="OUTER MEMBRANE PROTEIN TOLC"/>
    <property type="match status" value="1"/>
</dbReference>
<keyword evidence="3" id="KW-0813">Transport</keyword>
<comment type="subcellular location">
    <subcellularLocation>
        <location evidence="1">Cell outer membrane</location>
    </subcellularLocation>
</comment>
<dbReference type="AlphaFoldDB" id="A0A3M9MDM7"/>
<dbReference type="GO" id="GO:0009279">
    <property type="term" value="C:cell outer membrane"/>
    <property type="evidence" value="ECO:0007669"/>
    <property type="project" value="UniProtKB-SubCell"/>
</dbReference>
<dbReference type="EMBL" id="RJJD01000021">
    <property type="protein sequence ID" value="RNI22708.1"/>
    <property type="molecule type" value="Genomic_DNA"/>
</dbReference>
<dbReference type="OrthoDB" id="916581at2"/>
<protein>
    <submittedName>
        <fullName evidence="8">TolC family protein</fullName>
    </submittedName>
</protein>
<evidence type="ECO:0000256" key="6">
    <source>
        <dbReference type="ARBA" id="ARBA00023136"/>
    </source>
</evidence>
<dbReference type="GO" id="GO:0015562">
    <property type="term" value="F:efflux transmembrane transporter activity"/>
    <property type="evidence" value="ECO:0007669"/>
    <property type="project" value="InterPro"/>
</dbReference>
<evidence type="ECO:0000313" key="9">
    <source>
        <dbReference type="Proteomes" id="UP000272117"/>
    </source>
</evidence>
<sequence>MGGLSLMMAFSQPVAAQDAKHLNLQESVQLGVQNSKVLRLSQTKVDQAISRYNQVKDEAKPKASASYTYNHAEIPSNVLQMSKEADPFYLPKRADAFLGTLSVQEVIFAGNKLKYAKESTDLMAQVARLDAEKDKEEIAYTITSAYYNLYKLQQSQKVVAQNLQAIDKQIKQSQRFFEQGIVTKNDVLRFQLQRSNVELTGADLETNRKIVVYNLNVLLGLPENNDLVVEDAAAPDGRTVSLAAYVDSALTNREELHVLDLNSRAADNNIKSIKADALPALVAAADAYHINPSGSFIPPSHGALSVGTLGVTAAWNFDRLWTNKNKIAEAKIQKTQLDISRELTTDQLKTEVNQNYQRYLLALDKIIILQTSIAQAEENDRSEASRYTNKVASATDRIEAQTRLYQALINLELARADAGLAYYTLLKSTGNIID</sequence>
<proteinExistence type="inferred from homology"/>
<name>A0A3M9MDM7_9BACT</name>
<accession>A0A3M9MDM7</accession>